<dbReference type="AlphaFoldDB" id="A0A073AYA9"/>
<dbReference type="Pfam" id="PF00106">
    <property type="entry name" value="adh_short"/>
    <property type="match status" value="1"/>
</dbReference>
<dbReference type="InterPro" id="IPR036291">
    <property type="entry name" value="NAD(P)-bd_dom_sf"/>
</dbReference>
<feature type="region of interest" description="Disordered" evidence="2">
    <location>
        <begin position="265"/>
        <end position="287"/>
    </location>
</feature>
<evidence type="ECO:0000313" key="3">
    <source>
        <dbReference type="EMBL" id="KEI44316.1"/>
    </source>
</evidence>
<dbReference type="RefSeq" id="WP_029722525.1">
    <property type="nucleotide sequence ID" value="NZ_JAJUIW010000063.1"/>
</dbReference>
<sequence>MPHWTAADIPDQSGRTALITGANSGLGLTSAKALAARGARVLLACRSPERGRAALHQVAEVADTRPELVQLDLADLSSVRAAADEIRNRAEERIDVLLNNAGVMATPKRTTRDGFELQIGTNHFGHAALTWLLLPAMAPGARVVTVSSLAHWGGSLDLTDLNFQRRTYRPMKAYSQSKLANLLFALQLDRAAREAGRDLISVCAHPGISATELGLNSVRLRSLPAPLLGVARAVNRVIGQNPGTGALPQLHAATAPDVRGGDYFGPGGPGELRGHPERARRSRAAQDVRTAERLWQITAELTGIEPPLAPPPERHAK</sequence>
<dbReference type="OrthoDB" id="4577644at2"/>
<organism evidence="3 4">
    <name type="scientific">Saccharopolyspora rectivirgula</name>
    <dbReference type="NCBI Taxonomy" id="28042"/>
    <lineage>
        <taxon>Bacteria</taxon>
        <taxon>Bacillati</taxon>
        <taxon>Actinomycetota</taxon>
        <taxon>Actinomycetes</taxon>
        <taxon>Pseudonocardiales</taxon>
        <taxon>Pseudonocardiaceae</taxon>
        <taxon>Saccharopolyspora</taxon>
    </lineage>
</organism>
<protein>
    <submittedName>
        <fullName evidence="3">Protochlorophyllide oxidoreductase</fullName>
    </submittedName>
</protein>
<dbReference type="GO" id="GO:0016491">
    <property type="term" value="F:oxidoreductase activity"/>
    <property type="evidence" value="ECO:0007669"/>
    <property type="project" value="UniProtKB-KW"/>
</dbReference>
<proteinExistence type="predicted"/>
<dbReference type="Proteomes" id="UP000031419">
    <property type="component" value="Unassembled WGS sequence"/>
</dbReference>
<keyword evidence="4" id="KW-1185">Reference proteome</keyword>
<dbReference type="SUPFAM" id="SSF51735">
    <property type="entry name" value="NAD(P)-binding Rossmann-fold domains"/>
    <property type="match status" value="1"/>
</dbReference>
<dbReference type="NCBIfam" id="NF004846">
    <property type="entry name" value="PRK06197.1"/>
    <property type="match status" value="1"/>
</dbReference>
<accession>A0A073AYA9</accession>
<dbReference type="InterPro" id="IPR002347">
    <property type="entry name" value="SDR_fam"/>
</dbReference>
<evidence type="ECO:0000313" key="4">
    <source>
        <dbReference type="Proteomes" id="UP000031419"/>
    </source>
</evidence>
<name>A0A073AYA9_9PSEU</name>
<dbReference type="Gene3D" id="3.40.50.720">
    <property type="entry name" value="NAD(P)-binding Rossmann-like Domain"/>
    <property type="match status" value="1"/>
</dbReference>
<dbReference type="PRINTS" id="PR00081">
    <property type="entry name" value="GDHRDH"/>
</dbReference>
<dbReference type="PANTHER" id="PTHR43157">
    <property type="entry name" value="PHOSPHATIDYLINOSITOL-GLYCAN BIOSYNTHESIS CLASS F PROTEIN-RELATED"/>
    <property type="match status" value="1"/>
</dbReference>
<reference evidence="3 4" key="1">
    <citation type="submission" date="2014-06" db="EMBL/GenBank/DDBJ databases">
        <title>Saccharopolyspora rectivirgula DSM-43113 Genome sequencing.</title>
        <authorList>
            <person name="Barrera C."/>
            <person name="Millon L."/>
            <person name="Rognon B."/>
            <person name="Zaugg C."/>
            <person name="Monod M."/>
        </authorList>
    </citation>
    <scope>NUCLEOTIDE SEQUENCE [LARGE SCALE GENOMIC DNA]</scope>
    <source>
        <strain evidence="3 4">DSM 43113</strain>
    </source>
</reference>
<feature type="compositionally biased region" description="Basic and acidic residues" evidence="2">
    <location>
        <begin position="272"/>
        <end position="287"/>
    </location>
</feature>
<dbReference type="STRING" id="28042.GU90_10770"/>
<keyword evidence="1" id="KW-0560">Oxidoreductase</keyword>
<dbReference type="eggNOG" id="COG1028">
    <property type="taxonomic scope" value="Bacteria"/>
</dbReference>
<comment type="caution">
    <text evidence="3">The sequence shown here is derived from an EMBL/GenBank/DDBJ whole genome shotgun (WGS) entry which is preliminary data.</text>
</comment>
<dbReference type="EMBL" id="JNVU01000027">
    <property type="protein sequence ID" value="KEI44316.1"/>
    <property type="molecule type" value="Genomic_DNA"/>
</dbReference>
<gene>
    <name evidence="3" type="ORF">GU90_10770</name>
</gene>
<dbReference type="CDD" id="cd05327">
    <property type="entry name" value="retinol-DH_like_SDR_c_like"/>
    <property type="match status" value="1"/>
</dbReference>
<evidence type="ECO:0000256" key="1">
    <source>
        <dbReference type="ARBA" id="ARBA00023002"/>
    </source>
</evidence>
<dbReference type="PANTHER" id="PTHR43157:SF31">
    <property type="entry name" value="PHOSPHATIDYLINOSITOL-GLYCAN BIOSYNTHESIS CLASS F PROTEIN"/>
    <property type="match status" value="1"/>
</dbReference>
<evidence type="ECO:0000256" key="2">
    <source>
        <dbReference type="SAM" id="MobiDB-lite"/>
    </source>
</evidence>